<feature type="transmembrane region" description="Helical" evidence="1">
    <location>
        <begin position="315"/>
        <end position="334"/>
    </location>
</feature>
<reference evidence="2 3" key="1">
    <citation type="journal article" date="2019" name="Nat. Med.">
        <title>A library of human gut bacterial isolates paired with longitudinal multiomics data enables mechanistic microbiome research.</title>
        <authorList>
            <person name="Poyet M."/>
            <person name="Groussin M."/>
            <person name="Gibbons S.M."/>
            <person name="Avila-Pacheco J."/>
            <person name="Jiang X."/>
            <person name="Kearney S.M."/>
            <person name="Perrotta A.R."/>
            <person name="Berdy B."/>
            <person name="Zhao S."/>
            <person name="Lieberman T.D."/>
            <person name="Swanson P.K."/>
            <person name="Smith M."/>
            <person name="Roesemann S."/>
            <person name="Alexander J.E."/>
            <person name="Rich S.A."/>
            <person name="Livny J."/>
            <person name="Vlamakis H."/>
            <person name="Clish C."/>
            <person name="Bullock K."/>
            <person name="Deik A."/>
            <person name="Scott J."/>
            <person name="Pierce K.A."/>
            <person name="Xavier R.J."/>
            <person name="Alm E.J."/>
        </authorList>
    </citation>
    <scope>NUCLEOTIDE SEQUENCE [LARGE SCALE GENOMIC DNA]</scope>
    <source>
        <strain evidence="2 3">BIOML-A15</strain>
    </source>
</reference>
<organism evidence="2 3">
    <name type="scientific">Bacteroides ovatus</name>
    <dbReference type="NCBI Taxonomy" id="28116"/>
    <lineage>
        <taxon>Bacteria</taxon>
        <taxon>Pseudomonadati</taxon>
        <taxon>Bacteroidota</taxon>
        <taxon>Bacteroidia</taxon>
        <taxon>Bacteroidales</taxon>
        <taxon>Bacteroidaceae</taxon>
        <taxon>Bacteroides</taxon>
    </lineage>
</organism>
<feature type="transmembrane region" description="Helical" evidence="1">
    <location>
        <begin position="399"/>
        <end position="418"/>
    </location>
</feature>
<evidence type="ECO:0008006" key="4">
    <source>
        <dbReference type="Google" id="ProtNLM"/>
    </source>
</evidence>
<feature type="transmembrane region" description="Helical" evidence="1">
    <location>
        <begin position="206"/>
        <end position="226"/>
    </location>
</feature>
<keyword evidence="1" id="KW-0472">Membrane</keyword>
<protein>
    <recommendedName>
        <fullName evidence="4">Glycosyltransferase RgtA/B/C/D-like domain-containing protein</fullName>
    </recommendedName>
</protein>
<comment type="caution">
    <text evidence="2">The sequence shown here is derived from an EMBL/GenBank/DDBJ whole genome shotgun (WGS) entry which is preliminary data.</text>
</comment>
<feature type="transmembrane region" description="Helical" evidence="1">
    <location>
        <begin position="21"/>
        <end position="43"/>
    </location>
</feature>
<feature type="transmembrane region" description="Helical" evidence="1">
    <location>
        <begin position="367"/>
        <end position="387"/>
    </location>
</feature>
<dbReference type="EMBL" id="VWFP01000008">
    <property type="protein sequence ID" value="KAA4627657.1"/>
    <property type="molecule type" value="Genomic_DNA"/>
</dbReference>
<keyword evidence="1" id="KW-1133">Transmembrane helix</keyword>
<evidence type="ECO:0000313" key="2">
    <source>
        <dbReference type="EMBL" id="KAA4627657.1"/>
    </source>
</evidence>
<proteinExistence type="predicted"/>
<feature type="transmembrane region" description="Helical" evidence="1">
    <location>
        <begin position="122"/>
        <end position="155"/>
    </location>
</feature>
<dbReference type="Proteomes" id="UP000424805">
    <property type="component" value="Unassembled WGS sequence"/>
</dbReference>
<accession>A0A7J4XZ92</accession>
<feature type="transmembrane region" description="Helical" evidence="1">
    <location>
        <begin position="167"/>
        <end position="194"/>
    </location>
</feature>
<gene>
    <name evidence="2" type="ORF">F3B90_09280</name>
</gene>
<evidence type="ECO:0000313" key="3">
    <source>
        <dbReference type="Proteomes" id="UP000424805"/>
    </source>
</evidence>
<dbReference type="AlphaFoldDB" id="A0A7J4XZ92"/>
<sequence>MDRIYRLLFLFISRKRITFTYSLALGVWIVIFLFLAWALSIRFESNDDVVMLMISSGAYSGTPDYHLVFINVIYGLLLKSLYFVLPGLEWYTVLFCLLHIISFSLIFWIYSKRITTAFGQLLLLLLLLVLQVRFIVGLQFTTTAAIVACAGLALYFERGKNFKFIGLFLFLVASLIRFEAAMLCFGVYAPVMLFPLSGRIRSKRQLLNTGLILSAILVLPVLARVVDAQVYKHNSEWRYYVDYNRVRGALNDNPNFAKLLNDNPICSVADINDLRNLGNFIADPVVLDLHAITHVKEVLDIKPFFDKSQNIKTWVCFYVDTIVCILLLILLLMFERKVTYRWGLLFSGLSFFMLLSWISLNATVKERVFLSAIVPLLLIIILLITSYQKKIWKIVVSSVLYLLTLHTIIIQTVDMYAVKKEQRRIADKQINLIQRFTDCDFTPLGAGFILEGLNPFGVTSIFKSLNVKMIGNGWMTQIPLNRGVMDSHLDFVEKPILIFMAKGSDPVLYNIQHCIKKNYQIETTLEVIAEDELSEIIVIKKKTI</sequence>
<feature type="transmembrane region" description="Helical" evidence="1">
    <location>
        <begin position="91"/>
        <end position="110"/>
    </location>
</feature>
<feature type="transmembrane region" description="Helical" evidence="1">
    <location>
        <begin position="65"/>
        <end position="84"/>
    </location>
</feature>
<name>A0A7J4XZ92_BACOV</name>
<evidence type="ECO:0000256" key="1">
    <source>
        <dbReference type="SAM" id="Phobius"/>
    </source>
</evidence>
<feature type="transmembrane region" description="Helical" evidence="1">
    <location>
        <begin position="340"/>
        <end position="360"/>
    </location>
</feature>
<keyword evidence="1" id="KW-0812">Transmembrane</keyword>